<protein>
    <recommendedName>
        <fullName evidence="6">Arginine N-succinyltransferase</fullName>
    </recommendedName>
</protein>
<dbReference type="AlphaFoldDB" id="A0AB36KQY4"/>
<evidence type="ECO:0000256" key="2">
    <source>
        <dbReference type="ARBA" id="ARBA00022679"/>
    </source>
</evidence>
<evidence type="ECO:0008006" key="6">
    <source>
        <dbReference type="Google" id="ProtNLM"/>
    </source>
</evidence>
<keyword evidence="3" id="KW-0012">Acyltransferase</keyword>
<dbReference type="Pfam" id="PF04958">
    <property type="entry name" value="AstA"/>
    <property type="match status" value="1"/>
</dbReference>
<sequence>MNSGFVVRPATPRDFEAVERLAEQALPGVFSLPADPVRLSRKIESSLSSLSADVSYPGEEDYFFVLEDLATGEVIGCAGIQATCGYRKPFYSFRHETFIHASPGLNISNKIHVLALSHDLGESSLLRSFQVASPFLNTAAAELLSLSRLLFVANHPTRFSNRLIAEIVGISDAAGQSPFWEAVGLHFYGMDYQEAERLHADDDRAYLAELLPHYPLYVNLLPDAAQHAIGQVHPGATRPYEILLEQGFEPERYVDVYDAGPTLAAEQHQIRAIRNSDLCRVHVTESPAVGNTCLLVANLSVSDFRVVLLGARTCKDGAVMLSQQEANALGCKSGDFVRISPVKQVAS</sequence>
<dbReference type="Proteomes" id="UP000189855">
    <property type="component" value="Unassembled WGS sequence"/>
</dbReference>
<name>A0AB36KQY4_PSEUB</name>
<dbReference type="SUPFAM" id="SSF55729">
    <property type="entry name" value="Acyl-CoA N-acyltransferases (Nat)"/>
    <property type="match status" value="1"/>
</dbReference>
<reference evidence="4 5" key="1">
    <citation type="journal article" date="2017" name="Mol. Ecol.">
        <title>Adaptation of the pathogen, Pseudomonas syringae, during experimental evolution on a native vs. alternative host plant.</title>
        <authorList>
            <person name="Meaden S."/>
            <person name="Koskella B."/>
        </authorList>
    </citation>
    <scope>NUCLEOTIDE SEQUENCE [LARGE SCALE GENOMIC DNA]</scope>
    <source>
        <strain evidence="4 5">PT23</strain>
    </source>
</reference>
<evidence type="ECO:0000256" key="1">
    <source>
        <dbReference type="ARBA" id="ARBA00022503"/>
    </source>
</evidence>
<gene>
    <name evidence="4" type="ORF">BTW15_20165</name>
</gene>
<accession>A0AB36KQY4</accession>
<dbReference type="InterPro" id="IPR016181">
    <property type="entry name" value="Acyl_CoA_acyltransferase"/>
</dbReference>
<evidence type="ECO:0000313" key="5">
    <source>
        <dbReference type="Proteomes" id="UP000189855"/>
    </source>
</evidence>
<keyword evidence="1" id="KW-0056">Arginine metabolism</keyword>
<dbReference type="PANTHER" id="PTHR30420">
    <property type="entry name" value="N-SUCCINYLARGININE DIHYDROLASE"/>
    <property type="match status" value="1"/>
</dbReference>
<dbReference type="GO" id="GO:0008791">
    <property type="term" value="F:arginine N-succinyltransferase activity"/>
    <property type="evidence" value="ECO:0007669"/>
    <property type="project" value="InterPro"/>
</dbReference>
<organism evidence="4 5">
    <name type="scientific">Pseudomonas syringae pv. tomato</name>
    <dbReference type="NCBI Taxonomy" id="323"/>
    <lineage>
        <taxon>Bacteria</taxon>
        <taxon>Pseudomonadati</taxon>
        <taxon>Pseudomonadota</taxon>
        <taxon>Gammaproteobacteria</taxon>
        <taxon>Pseudomonadales</taxon>
        <taxon>Pseudomonadaceae</taxon>
        <taxon>Pseudomonas</taxon>
    </lineage>
</organism>
<dbReference type="InterPro" id="IPR007041">
    <property type="entry name" value="Arg_succinylTrfase_AstA/AruG"/>
</dbReference>
<proteinExistence type="predicted"/>
<evidence type="ECO:0000313" key="4">
    <source>
        <dbReference type="EMBL" id="OPE58248.1"/>
    </source>
</evidence>
<dbReference type="EMBL" id="MSDS01000025">
    <property type="protein sequence ID" value="OPE58248.1"/>
    <property type="molecule type" value="Genomic_DNA"/>
</dbReference>
<dbReference type="Gene3D" id="2.40.40.20">
    <property type="match status" value="1"/>
</dbReference>
<dbReference type="RefSeq" id="WP_054090301.1">
    <property type="nucleotide sequence ID" value="NZ_JAIFYV010000102.1"/>
</dbReference>
<dbReference type="PANTHER" id="PTHR30420:SF1">
    <property type="entry name" value="ARGININE N-SUCCINYLTRANSFERASE"/>
    <property type="match status" value="1"/>
</dbReference>
<comment type="caution">
    <text evidence="4">The sequence shown here is derived from an EMBL/GenBank/DDBJ whole genome shotgun (WGS) entry which is preliminary data.</text>
</comment>
<keyword evidence="2" id="KW-0808">Transferase</keyword>
<dbReference type="GO" id="GO:0006527">
    <property type="term" value="P:L-arginine catabolic process"/>
    <property type="evidence" value="ECO:0007669"/>
    <property type="project" value="InterPro"/>
</dbReference>
<evidence type="ECO:0000256" key="3">
    <source>
        <dbReference type="ARBA" id="ARBA00023315"/>
    </source>
</evidence>
<dbReference type="NCBIfam" id="TIGR03243">
    <property type="entry name" value="arg_catab_AOST"/>
    <property type="match status" value="1"/>
</dbReference>